<dbReference type="InterPro" id="IPR005835">
    <property type="entry name" value="NTP_transferase_dom"/>
</dbReference>
<dbReference type="AlphaFoldDB" id="A0A6G6GPZ1"/>
<dbReference type="KEGG" id="mgel:G5B37_13910"/>
<dbReference type="GO" id="GO:0016740">
    <property type="term" value="F:transferase activity"/>
    <property type="evidence" value="ECO:0007669"/>
    <property type="project" value="UniProtKB-KW"/>
</dbReference>
<keyword evidence="4" id="KW-1185">Reference proteome</keyword>
<dbReference type="Gene3D" id="3.10.580.10">
    <property type="entry name" value="CBS-domain"/>
    <property type="match status" value="1"/>
</dbReference>
<dbReference type="SUPFAM" id="SSF54631">
    <property type="entry name" value="CBS-domain pair"/>
    <property type="match status" value="1"/>
</dbReference>
<dbReference type="CDD" id="cd06426">
    <property type="entry name" value="NTP_transferase_like_2"/>
    <property type="match status" value="1"/>
</dbReference>
<feature type="domain" description="CBS" evidence="2">
    <location>
        <begin position="1"/>
        <end position="58"/>
    </location>
</feature>
<dbReference type="InterPro" id="IPR046342">
    <property type="entry name" value="CBS_dom_sf"/>
</dbReference>
<organism evidence="3 4">
    <name type="scientific">Rasiella rasia</name>
    <dbReference type="NCBI Taxonomy" id="2744027"/>
    <lineage>
        <taxon>Bacteria</taxon>
        <taxon>Pseudomonadati</taxon>
        <taxon>Bacteroidota</taxon>
        <taxon>Flavobacteriia</taxon>
        <taxon>Flavobacteriales</taxon>
        <taxon>Flavobacteriaceae</taxon>
        <taxon>Rasiella</taxon>
    </lineage>
</organism>
<dbReference type="SUPFAM" id="SSF53448">
    <property type="entry name" value="Nucleotide-diphospho-sugar transferases"/>
    <property type="match status" value="1"/>
</dbReference>
<protein>
    <submittedName>
        <fullName evidence="3">NTP transferase domain-containing protein</fullName>
    </submittedName>
</protein>
<evidence type="ECO:0000313" key="3">
    <source>
        <dbReference type="EMBL" id="QIE60618.1"/>
    </source>
</evidence>
<evidence type="ECO:0000256" key="1">
    <source>
        <dbReference type="PROSITE-ProRule" id="PRU00703"/>
    </source>
</evidence>
<dbReference type="Proteomes" id="UP000505306">
    <property type="component" value="Chromosome"/>
</dbReference>
<keyword evidence="3" id="KW-0808">Transferase</keyword>
<evidence type="ECO:0000259" key="2">
    <source>
        <dbReference type="PROSITE" id="PS51371"/>
    </source>
</evidence>
<dbReference type="RefSeq" id="WP_164680629.1">
    <property type="nucleotide sequence ID" value="NZ_CP049057.1"/>
</dbReference>
<keyword evidence="1" id="KW-0129">CBS domain</keyword>
<evidence type="ECO:0000313" key="4">
    <source>
        <dbReference type="Proteomes" id="UP000505306"/>
    </source>
</evidence>
<dbReference type="InterPro" id="IPR050486">
    <property type="entry name" value="Mannose-1P_guanyltransferase"/>
</dbReference>
<name>A0A6G6GPZ1_9FLAO</name>
<dbReference type="Pfam" id="PF00571">
    <property type="entry name" value="CBS"/>
    <property type="match status" value="1"/>
</dbReference>
<dbReference type="PROSITE" id="PS51371">
    <property type="entry name" value="CBS"/>
    <property type="match status" value="1"/>
</dbReference>
<dbReference type="EMBL" id="CP049057">
    <property type="protein sequence ID" value="QIE60618.1"/>
    <property type="molecule type" value="Genomic_DNA"/>
</dbReference>
<dbReference type="Gene3D" id="3.90.550.10">
    <property type="entry name" value="Spore Coat Polysaccharide Biosynthesis Protein SpsA, Chain A"/>
    <property type="match status" value="1"/>
</dbReference>
<proteinExistence type="predicted"/>
<dbReference type="InterPro" id="IPR029044">
    <property type="entry name" value="Nucleotide-diphossugar_trans"/>
</dbReference>
<dbReference type="InterPro" id="IPR000644">
    <property type="entry name" value="CBS_dom"/>
</dbReference>
<dbReference type="PANTHER" id="PTHR22572">
    <property type="entry name" value="SUGAR-1-PHOSPHATE GUANYL TRANSFERASE"/>
    <property type="match status" value="1"/>
</dbReference>
<gene>
    <name evidence="3" type="ORF">G5B37_13910</name>
</gene>
<reference evidence="3 4" key="1">
    <citation type="submission" date="2020-02" db="EMBL/GenBank/DDBJ databases">
        <title>Complete genome sequence of Flavobacteriaceae bacterium.</title>
        <authorList>
            <person name="Kim S.-J."/>
            <person name="Kim Y.-S."/>
            <person name="Kim K.-H."/>
        </authorList>
    </citation>
    <scope>NUCLEOTIDE SEQUENCE [LARGE SCALE GENOMIC DNA]</scope>
    <source>
        <strain evidence="3 4">RR4-40</strain>
    </source>
</reference>
<sequence>MSSYKIYRDQLETFEDVIQHLDSYGVGFLAVVNRDETLYGIVTDGDIRKALLQQKRDIDTIINKAPITLHYSTPRSQIVSYLQSKRRLHIPLIDDAKILKQVFLLNDLNFEYKPNKVVIMAGGLGSRLGDLTKDTPKPMLEIKGKPILEYIVDSFKNQGFNKFIFCVNYKKEVIESYFGDGSRFNVSVEYIVEEKRLGTAGALSLIADDCFEDPFFVVNGDVISNIEYQHVLDFYNSNKAEAVMCTKELSHTNPYAEVYFDDQKNLISLKEKPTKIFHINLGVYLLHPKMTTLLPTNEFYDMPNLFLKAKSQEHMVKVFNVNEDWVDIGKPVDYHKISDD</sequence>
<accession>A0A6G6GPZ1</accession>
<dbReference type="Pfam" id="PF00483">
    <property type="entry name" value="NTP_transferase"/>
    <property type="match status" value="1"/>
</dbReference>